<evidence type="ECO:0008006" key="4">
    <source>
        <dbReference type="Google" id="ProtNLM"/>
    </source>
</evidence>
<evidence type="ECO:0000313" key="2">
    <source>
        <dbReference type="EMBL" id="SDY51231.1"/>
    </source>
</evidence>
<feature type="coiled-coil region" evidence="1">
    <location>
        <begin position="5"/>
        <end position="32"/>
    </location>
</feature>
<dbReference type="EMBL" id="FNPB01000019">
    <property type="protein sequence ID" value="SDY51231.1"/>
    <property type="molecule type" value="Genomic_DNA"/>
</dbReference>
<dbReference type="RefSeq" id="WP_139175888.1">
    <property type="nucleotide sequence ID" value="NZ_FNPB01000019.1"/>
</dbReference>
<accession>A0A1H3KGD1</accession>
<reference evidence="3" key="1">
    <citation type="submission" date="2016-10" db="EMBL/GenBank/DDBJ databases">
        <authorList>
            <person name="Varghese N."/>
            <person name="Submissions S."/>
        </authorList>
    </citation>
    <scope>NUCLEOTIDE SEQUENCE [LARGE SCALE GENOMIC DNA]</scope>
    <source>
        <strain evidence="3">CGMCC 1.10118</strain>
    </source>
</reference>
<keyword evidence="3" id="KW-1185">Reference proteome</keyword>
<organism evidence="2 3">
    <name type="scientific">Halobellus clavatus</name>
    <dbReference type="NCBI Taxonomy" id="660517"/>
    <lineage>
        <taxon>Archaea</taxon>
        <taxon>Methanobacteriati</taxon>
        <taxon>Methanobacteriota</taxon>
        <taxon>Stenosarchaea group</taxon>
        <taxon>Halobacteria</taxon>
        <taxon>Halobacteriales</taxon>
        <taxon>Haloferacaceae</taxon>
        <taxon>Halobellus</taxon>
    </lineage>
</organism>
<keyword evidence="1" id="KW-0175">Coiled coil</keyword>
<dbReference type="Proteomes" id="UP000199170">
    <property type="component" value="Unassembled WGS sequence"/>
</dbReference>
<dbReference type="AlphaFoldDB" id="A0A1H3KGD1"/>
<protein>
    <recommendedName>
        <fullName evidence="4">DUF4145 domain-containing protein</fullName>
    </recommendedName>
</protein>
<sequence>MSAPVGAIEEKLDQLEDDADRIEDLYTEFFDRIRTYEYSHVSGYYWDTPSGEIEELQRRALKEYEVWFNTASPLISEYLSNRSDDFEDHYDKFKKRLKLDKKASETTKKSLNAQNADFDSQRSMLESIPARVKVEELKVREQVSKNVAQTELDRARQLFDEGELRVSGVLAGVALERYLLMLCENADDEIGYSYRDGISALAQKLYEADEIDSTSQKHLQHLADIRANCAHANEENPAEEDVRRLTEDVEDYIRGRKL</sequence>
<dbReference type="OrthoDB" id="104975at2157"/>
<gene>
    <name evidence="2" type="ORF">SAMN04487946_11944</name>
</gene>
<name>A0A1H3KGD1_9EURY</name>
<evidence type="ECO:0000256" key="1">
    <source>
        <dbReference type="SAM" id="Coils"/>
    </source>
</evidence>
<proteinExistence type="predicted"/>
<evidence type="ECO:0000313" key="3">
    <source>
        <dbReference type="Proteomes" id="UP000199170"/>
    </source>
</evidence>